<dbReference type="EMBL" id="KN825014">
    <property type="protein sequence ID" value="KIK95905.1"/>
    <property type="molecule type" value="Genomic_DNA"/>
</dbReference>
<evidence type="ECO:0000256" key="12">
    <source>
        <dbReference type="ARBA" id="ARBA00023136"/>
    </source>
</evidence>
<evidence type="ECO:0000256" key="6">
    <source>
        <dbReference type="ARBA" id="ARBA00022692"/>
    </source>
</evidence>
<evidence type="ECO:0008006" key="18">
    <source>
        <dbReference type="Google" id="ProtNLM"/>
    </source>
</evidence>
<comment type="cofactor">
    <cofactor evidence="1 13">
        <name>heme</name>
        <dbReference type="ChEBI" id="CHEBI:30413"/>
    </cofactor>
</comment>
<reference evidence="16 17" key="1">
    <citation type="submission" date="2014-04" db="EMBL/GenBank/DDBJ databases">
        <authorList>
            <consortium name="DOE Joint Genome Institute"/>
            <person name="Kuo A."/>
            <person name="Kohler A."/>
            <person name="Jargeat P."/>
            <person name="Nagy L.G."/>
            <person name="Floudas D."/>
            <person name="Copeland A."/>
            <person name="Barry K.W."/>
            <person name="Cichocki N."/>
            <person name="Veneault-Fourrey C."/>
            <person name="LaButti K."/>
            <person name="Lindquist E.A."/>
            <person name="Lipzen A."/>
            <person name="Lundell T."/>
            <person name="Morin E."/>
            <person name="Murat C."/>
            <person name="Sun H."/>
            <person name="Tunlid A."/>
            <person name="Henrissat B."/>
            <person name="Grigoriev I.V."/>
            <person name="Hibbett D.S."/>
            <person name="Martin F."/>
            <person name="Nordberg H.P."/>
            <person name="Cantor M.N."/>
            <person name="Hua S.X."/>
        </authorList>
    </citation>
    <scope>NUCLEOTIDE SEQUENCE [LARGE SCALE GENOMIC DNA]</scope>
    <source>
        <strain evidence="16 17">Ve08.2h10</strain>
    </source>
</reference>
<comment type="subcellular location">
    <subcellularLocation>
        <location evidence="2">Membrane</location>
        <topology evidence="2">Single-pass membrane protein</topology>
    </subcellularLocation>
</comment>
<dbReference type="OrthoDB" id="2789670at2759"/>
<dbReference type="Pfam" id="PF00067">
    <property type="entry name" value="p450"/>
    <property type="match status" value="1"/>
</dbReference>
<organism evidence="16 17">
    <name type="scientific">Paxillus rubicundulus Ve08.2h10</name>
    <dbReference type="NCBI Taxonomy" id="930991"/>
    <lineage>
        <taxon>Eukaryota</taxon>
        <taxon>Fungi</taxon>
        <taxon>Dikarya</taxon>
        <taxon>Basidiomycota</taxon>
        <taxon>Agaricomycotina</taxon>
        <taxon>Agaricomycetes</taxon>
        <taxon>Agaricomycetidae</taxon>
        <taxon>Boletales</taxon>
        <taxon>Paxilineae</taxon>
        <taxon>Paxillaceae</taxon>
        <taxon>Paxillus</taxon>
    </lineage>
</organism>
<dbReference type="InterPro" id="IPR050364">
    <property type="entry name" value="Cytochrome_P450_fung"/>
</dbReference>
<dbReference type="Proteomes" id="UP000054538">
    <property type="component" value="Unassembled WGS sequence"/>
</dbReference>
<dbReference type="InterPro" id="IPR001128">
    <property type="entry name" value="Cyt_P450"/>
</dbReference>
<evidence type="ECO:0000256" key="1">
    <source>
        <dbReference type="ARBA" id="ARBA00001971"/>
    </source>
</evidence>
<gene>
    <name evidence="16" type="ORF">PAXRUDRAFT_826534</name>
</gene>
<keyword evidence="6 15" id="KW-0812">Transmembrane</keyword>
<dbReference type="SUPFAM" id="SSF48264">
    <property type="entry name" value="Cytochrome P450"/>
    <property type="match status" value="1"/>
</dbReference>
<comment type="similarity">
    <text evidence="4 14">Belongs to the cytochrome P450 family.</text>
</comment>
<evidence type="ECO:0000256" key="3">
    <source>
        <dbReference type="ARBA" id="ARBA00005179"/>
    </source>
</evidence>
<name>A0A0D0E9N1_9AGAM</name>
<comment type="pathway">
    <text evidence="3">Secondary metabolite biosynthesis.</text>
</comment>
<sequence length="521" mass="59011">MPHSIPAAIGLTLLVTVTVVAVNIVWRPFRSRRERNGTPLPPGPTPLPLLGNALAVNIEEPWKTYTEWKATYGDMLYARLLNQEFVILNTQSDAVELLEKRSQNYSDRSFIATIEPYGMGCNFALERYGDHWRLCRRIFHQTFREKAALTFRPMQLRTSRQMIINIVDDPDQYSSHYSTFSAAVAMSAVYDYEPSPRNDPMVHIVHSFLQASIPAITPEKALLLKMFPFLLRIPDWFPGSSIKREARISYDWAIKMVETPYQHVQKRMETSQHPVSSMVSDHITRMQKLDEPCRSEYTIALKHASATAFLASAETTSSLLMAFTLAMVENPHVWNRAQVEIDSVLGMDRLPDFDDRPSLPYVEAILRETMRWQPVATLVPHATSSSDVYKGFYIPQGATIVANIWAMTRDEARYPDAEQFVPERFLTAEGTLTNDNPAEYAFGFGRRICPGRHTADASLWSAIVTMLATLEFTLAKDAEGKDITFEPKYANGITHQPAPFPCRISPRSHISKASFERALAG</sequence>
<evidence type="ECO:0000256" key="11">
    <source>
        <dbReference type="ARBA" id="ARBA00023033"/>
    </source>
</evidence>
<feature type="transmembrane region" description="Helical" evidence="15">
    <location>
        <begin position="6"/>
        <end position="26"/>
    </location>
</feature>
<dbReference type="CDD" id="cd11065">
    <property type="entry name" value="CYP64-like"/>
    <property type="match status" value="1"/>
</dbReference>
<keyword evidence="7 13" id="KW-0479">Metal-binding</keyword>
<feature type="binding site" description="axial binding residue" evidence="13">
    <location>
        <position position="449"/>
    </location>
    <ligand>
        <name>heme</name>
        <dbReference type="ChEBI" id="CHEBI:30413"/>
    </ligand>
    <ligandPart>
        <name>Fe</name>
        <dbReference type="ChEBI" id="CHEBI:18248"/>
    </ligandPart>
</feature>
<dbReference type="PANTHER" id="PTHR46300">
    <property type="entry name" value="P450, PUTATIVE (EUROFUNG)-RELATED-RELATED"/>
    <property type="match status" value="1"/>
</dbReference>
<keyword evidence="10 13" id="KW-0408">Iron</keyword>
<dbReference type="AlphaFoldDB" id="A0A0D0E9N1"/>
<evidence type="ECO:0000256" key="9">
    <source>
        <dbReference type="ARBA" id="ARBA00023002"/>
    </source>
</evidence>
<keyword evidence="11 14" id="KW-0503">Monooxygenase</keyword>
<dbReference type="InterPro" id="IPR036396">
    <property type="entry name" value="Cyt_P450_sf"/>
</dbReference>
<dbReference type="GO" id="GO:0004497">
    <property type="term" value="F:monooxygenase activity"/>
    <property type="evidence" value="ECO:0007669"/>
    <property type="project" value="UniProtKB-KW"/>
</dbReference>
<dbReference type="GO" id="GO:0016705">
    <property type="term" value="F:oxidoreductase activity, acting on paired donors, with incorporation or reduction of molecular oxygen"/>
    <property type="evidence" value="ECO:0007669"/>
    <property type="project" value="InterPro"/>
</dbReference>
<dbReference type="InParanoid" id="A0A0D0E9N1"/>
<evidence type="ECO:0000256" key="5">
    <source>
        <dbReference type="ARBA" id="ARBA00022617"/>
    </source>
</evidence>
<evidence type="ECO:0000256" key="13">
    <source>
        <dbReference type="PIRSR" id="PIRSR602401-1"/>
    </source>
</evidence>
<dbReference type="GO" id="GO:0020037">
    <property type="term" value="F:heme binding"/>
    <property type="evidence" value="ECO:0007669"/>
    <property type="project" value="InterPro"/>
</dbReference>
<dbReference type="InterPro" id="IPR002401">
    <property type="entry name" value="Cyt_P450_E_grp-I"/>
</dbReference>
<evidence type="ECO:0000256" key="7">
    <source>
        <dbReference type="ARBA" id="ARBA00022723"/>
    </source>
</evidence>
<accession>A0A0D0E9N1</accession>
<reference evidence="17" key="2">
    <citation type="submission" date="2015-01" db="EMBL/GenBank/DDBJ databases">
        <title>Evolutionary Origins and Diversification of the Mycorrhizal Mutualists.</title>
        <authorList>
            <consortium name="DOE Joint Genome Institute"/>
            <consortium name="Mycorrhizal Genomics Consortium"/>
            <person name="Kohler A."/>
            <person name="Kuo A."/>
            <person name="Nagy L.G."/>
            <person name="Floudas D."/>
            <person name="Copeland A."/>
            <person name="Barry K.W."/>
            <person name="Cichocki N."/>
            <person name="Veneault-Fourrey C."/>
            <person name="LaButti K."/>
            <person name="Lindquist E.A."/>
            <person name="Lipzen A."/>
            <person name="Lundell T."/>
            <person name="Morin E."/>
            <person name="Murat C."/>
            <person name="Riley R."/>
            <person name="Ohm R."/>
            <person name="Sun H."/>
            <person name="Tunlid A."/>
            <person name="Henrissat B."/>
            <person name="Grigoriev I.V."/>
            <person name="Hibbett D.S."/>
            <person name="Martin F."/>
        </authorList>
    </citation>
    <scope>NUCLEOTIDE SEQUENCE [LARGE SCALE GENOMIC DNA]</scope>
    <source>
        <strain evidence="17">Ve08.2h10</strain>
    </source>
</reference>
<evidence type="ECO:0000256" key="8">
    <source>
        <dbReference type="ARBA" id="ARBA00022989"/>
    </source>
</evidence>
<dbReference type="GO" id="GO:0005506">
    <property type="term" value="F:iron ion binding"/>
    <property type="evidence" value="ECO:0007669"/>
    <property type="project" value="InterPro"/>
</dbReference>
<dbReference type="HOGENOM" id="CLU_001570_2_3_1"/>
<evidence type="ECO:0000256" key="4">
    <source>
        <dbReference type="ARBA" id="ARBA00010617"/>
    </source>
</evidence>
<evidence type="ECO:0000313" key="17">
    <source>
        <dbReference type="Proteomes" id="UP000054538"/>
    </source>
</evidence>
<evidence type="ECO:0000313" key="16">
    <source>
        <dbReference type="EMBL" id="KIK95905.1"/>
    </source>
</evidence>
<protein>
    <recommendedName>
        <fullName evidence="18">Cytochrome P450</fullName>
    </recommendedName>
</protein>
<keyword evidence="5 13" id="KW-0349">Heme</keyword>
<dbReference type="STRING" id="930991.A0A0D0E9N1"/>
<dbReference type="Gene3D" id="1.10.630.10">
    <property type="entry name" value="Cytochrome P450"/>
    <property type="match status" value="1"/>
</dbReference>
<dbReference type="PANTHER" id="PTHR46300:SF2">
    <property type="entry name" value="CYTOCHROME P450 MONOOXYGENASE ALNH-RELATED"/>
    <property type="match status" value="1"/>
</dbReference>
<keyword evidence="9 14" id="KW-0560">Oxidoreductase</keyword>
<evidence type="ECO:0000256" key="10">
    <source>
        <dbReference type="ARBA" id="ARBA00023004"/>
    </source>
</evidence>
<evidence type="ECO:0000256" key="2">
    <source>
        <dbReference type="ARBA" id="ARBA00004167"/>
    </source>
</evidence>
<keyword evidence="12 15" id="KW-0472">Membrane</keyword>
<dbReference type="PRINTS" id="PR00463">
    <property type="entry name" value="EP450I"/>
</dbReference>
<evidence type="ECO:0000256" key="14">
    <source>
        <dbReference type="RuleBase" id="RU000461"/>
    </source>
</evidence>
<dbReference type="GO" id="GO:0016020">
    <property type="term" value="C:membrane"/>
    <property type="evidence" value="ECO:0007669"/>
    <property type="project" value="UniProtKB-SubCell"/>
</dbReference>
<dbReference type="InterPro" id="IPR017972">
    <property type="entry name" value="Cyt_P450_CS"/>
</dbReference>
<keyword evidence="8 15" id="KW-1133">Transmembrane helix</keyword>
<evidence type="ECO:0000256" key="15">
    <source>
        <dbReference type="SAM" id="Phobius"/>
    </source>
</evidence>
<dbReference type="PROSITE" id="PS00086">
    <property type="entry name" value="CYTOCHROME_P450"/>
    <property type="match status" value="1"/>
</dbReference>
<keyword evidence="17" id="KW-1185">Reference proteome</keyword>
<proteinExistence type="inferred from homology"/>